<dbReference type="RefSeq" id="WP_111658585.1">
    <property type="nucleotide sequence ID" value="NZ_QLLO01000001.1"/>
</dbReference>
<evidence type="ECO:0000256" key="2">
    <source>
        <dbReference type="SAM" id="Phobius"/>
    </source>
</evidence>
<protein>
    <recommendedName>
        <fullName evidence="5">Outer membrane protein beta-barrel domain-containing protein</fullName>
    </recommendedName>
</protein>
<dbReference type="EMBL" id="QLLO01000001">
    <property type="protein sequence ID" value="RAJ17949.1"/>
    <property type="molecule type" value="Genomic_DNA"/>
</dbReference>
<gene>
    <name evidence="3" type="ORF">LY08_00219</name>
</gene>
<feature type="compositionally biased region" description="Low complexity" evidence="1">
    <location>
        <begin position="176"/>
        <end position="216"/>
    </location>
</feature>
<sequence>MSTKKNIDRLFQEKFKEFEVKPDPKVWQNIQSQLEKDQDKPVVIIPLWLKLSGIAASLALLLFLSKSVLNPTDTSNMPSTVDSKNIDNTQPTDNTTKDVFNTPSKDYNSNSQDNTNQSNTINNSQIVNTLPEESDNSNSNSSDKNTNYNKTNITSSSVANLSNNTNKLSTMQQDGVVSNNTNTNVVGQNTNTANTTNSSNSINNKNSEVVDSNLNTNKKDLDNTKNNNSINDAIAQNKIEEENKEQQKPSIEDAIAQNNTEDLIEKEEVNNRWSVNANISPVYYNTMGQGSHIHEQFNQNKKSGQVNTSYGVQVGYALNDKITVRSGINRLNLSYNTEDVVVYEKFTTSSNNTATLKNVDFASTSDGHELSMISAKNVSVMEVSKSFNAAINQSMSYYEIPLEIEYKILDKRFGINLIGGFSSFVLNDNEVISDLNGVKTKIGEANNINELSFSTNIGVGLNYKFSNTVMFNLEPTFKYQLNAFNETSGNFNPFILGLYTGFSYRF</sequence>
<feature type="transmembrane region" description="Helical" evidence="2">
    <location>
        <begin position="42"/>
        <end position="64"/>
    </location>
</feature>
<dbReference type="OrthoDB" id="1113942at2"/>
<keyword evidence="2" id="KW-1133">Transmembrane helix</keyword>
<keyword evidence="4" id="KW-1185">Reference proteome</keyword>
<feature type="compositionally biased region" description="Low complexity" evidence="1">
    <location>
        <begin position="108"/>
        <end position="129"/>
    </location>
</feature>
<evidence type="ECO:0000256" key="1">
    <source>
        <dbReference type="SAM" id="MobiDB-lite"/>
    </source>
</evidence>
<evidence type="ECO:0000313" key="4">
    <source>
        <dbReference type="Proteomes" id="UP000248703"/>
    </source>
</evidence>
<keyword evidence="2" id="KW-0812">Transmembrane</keyword>
<dbReference type="AlphaFoldDB" id="A0A327RM17"/>
<organism evidence="3 4">
    <name type="scientific">Olleya aquimaris</name>
    <dbReference type="NCBI Taxonomy" id="639310"/>
    <lineage>
        <taxon>Bacteria</taxon>
        <taxon>Pseudomonadati</taxon>
        <taxon>Bacteroidota</taxon>
        <taxon>Flavobacteriia</taxon>
        <taxon>Flavobacteriales</taxon>
        <taxon>Flavobacteriaceae</taxon>
    </lineage>
</organism>
<evidence type="ECO:0008006" key="5">
    <source>
        <dbReference type="Google" id="ProtNLM"/>
    </source>
</evidence>
<feature type="region of interest" description="Disordered" evidence="1">
    <location>
        <begin position="72"/>
        <end position="152"/>
    </location>
</feature>
<accession>A0A327RM17</accession>
<feature type="compositionally biased region" description="Polar residues" evidence="1">
    <location>
        <begin position="72"/>
        <end position="107"/>
    </location>
</feature>
<name>A0A327RM17_9FLAO</name>
<feature type="compositionally biased region" description="Low complexity" evidence="1">
    <location>
        <begin position="136"/>
        <end position="152"/>
    </location>
</feature>
<dbReference type="Proteomes" id="UP000248703">
    <property type="component" value="Unassembled WGS sequence"/>
</dbReference>
<reference evidence="3 4" key="1">
    <citation type="submission" date="2018-06" db="EMBL/GenBank/DDBJ databases">
        <title>Genomic Encyclopedia of Archaeal and Bacterial Type Strains, Phase II (KMG-II): from individual species to whole genera.</title>
        <authorList>
            <person name="Goeker M."/>
        </authorList>
    </citation>
    <scope>NUCLEOTIDE SEQUENCE [LARGE SCALE GENOMIC DNA]</scope>
    <source>
        <strain evidence="3 4">DSM 24464</strain>
    </source>
</reference>
<comment type="caution">
    <text evidence="3">The sequence shown here is derived from an EMBL/GenBank/DDBJ whole genome shotgun (WGS) entry which is preliminary data.</text>
</comment>
<evidence type="ECO:0000313" key="3">
    <source>
        <dbReference type="EMBL" id="RAJ17949.1"/>
    </source>
</evidence>
<proteinExistence type="predicted"/>
<feature type="region of interest" description="Disordered" evidence="1">
    <location>
        <begin position="176"/>
        <end position="229"/>
    </location>
</feature>
<keyword evidence="2" id="KW-0472">Membrane</keyword>